<name>A0AAU7Q1R6_9RICK</name>
<evidence type="ECO:0000256" key="1">
    <source>
        <dbReference type="SAM" id="MobiDB-lite"/>
    </source>
</evidence>
<gene>
    <name evidence="2" type="ORF">ABLO99_07135</name>
</gene>
<dbReference type="RefSeq" id="WP_349967409.1">
    <property type="nucleotide sequence ID" value="NZ_CP157942.1"/>
</dbReference>
<dbReference type="EMBL" id="CP157942">
    <property type="protein sequence ID" value="XBS66929.1"/>
    <property type="molecule type" value="Genomic_DNA"/>
</dbReference>
<organism evidence="2">
    <name type="scientific">Wolbachia endosymbiont of Armadillidium arcangelii</name>
    <dbReference type="NCBI Taxonomy" id="3158571"/>
    <lineage>
        <taxon>Bacteria</taxon>
        <taxon>Pseudomonadati</taxon>
        <taxon>Pseudomonadota</taxon>
        <taxon>Alphaproteobacteria</taxon>
        <taxon>Rickettsiales</taxon>
        <taxon>Anaplasmataceae</taxon>
        <taxon>Wolbachieae</taxon>
        <taxon>Wolbachia</taxon>
    </lineage>
</organism>
<feature type="region of interest" description="Disordered" evidence="1">
    <location>
        <begin position="306"/>
        <end position="385"/>
    </location>
</feature>
<proteinExistence type="predicted"/>
<reference evidence="2" key="1">
    <citation type="submission" date="2024-06" db="EMBL/GenBank/DDBJ databases">
        <authorList>
            <person name="Dussert Y."/>
            <person name="Peccoud J."/>
            <person name="Pigeault R."/>
        </authorList>
    </citation>
    <scope>NUCLEOTIDE SEQUENCE</scope>
    <source>
        <strain evidence="2">WArc</strain>
    </source>
</reference>
<sequence length="385" mass="43189">MLSSFKNLKNKAKEMVSTVSHGGKVGKIHDISKESSTFSGVFGYIENGVLHDYREALDLDKEIKKQWFSSVSNGKAFPKMYKSGYEVHDAETWEARQKNINLLYDIHDEETLRMYRDYLLGVSADSNDVNHSSKMVSGDVPKEVVKELYGMQSNKIKFAALEENLDENFIPFPVARLAIAGKDPVCLRDFLEASKCKEYGIDAITICKPDENKTRGVRLTLCEDEDRQEIRSYEVLNGSYDMTIAWEVEGKKCQMDISVSSDGSAKILKRNGVIDEQICAHQDVMVGKQHETKFLYEALGLQQTQEKSTEKVKPSLNRRSKPKAVEASSSKEGAKIEQLVEKNPEAKSALKEFASEVQEESSESMKPLTNVTKADVKGAGSSIQR</sequence>
<accession>A0AAU7Q1R6</accession>
<evidence type="ECO:0000313" key="2">
    <source>
        <dbReference type="EMBL" id="XBS66929.1"/>
    </source>
</evidence>
<dbReference type="AlphaFoldDB" id="A0AAU7Q1R6"/>
<protein>
    <submittedName>
        <fullName evidence="2">Uncharacterized protein</fullName>
    </submittedName>
</protein>
<feature type="compositionally biased region" description="Basic and acidic residues" evidence="1">
    <location>
        <begin position="332"/>
        <end position="354"/>
    </location>
</feature>